<dbReference type="HOGENOM" id="CLU_3239489_0_0_9"/>
<organism evidence="1 2">
    <name type="scientific">Selenomonas flueggei ATCC 43531</name>
    <dbReference type="NCBI Taxonomy" id="638302"/>
    <lineage>
        <taxon>Bacteria</taxon>
        <taxon>Bacillati</taxon>
        <taxon>Bacillota</taxon>
        <taxon>Negativicutes</taxon>
        <taxon>Selenomonadales</taxon>
        <taxon>Selenomonadaceae</taxon>
        <taxon>Selenomonas</taxon>
    </lineage>
</organism>
<evidence type="ECO:0000313" key="2">
    <source>
        <dbReference type="Proteomes" id="UP000005309"/>
    </source>
</evidence>
<sequence>MVMDSSNHGLMYPPAARLSPSEQGIGRGICVEHFIKAYDVIQE</sequence>
<dbReference type="STRING" id="638302.HMPREF0908_1723"/>
<gene>
    <name evidence="1" type="ORF">HMPREF0908_1723</name>
</gene>
<evidence type="ECO:0000313" key="1">
    <source>
        <dbReference type="EMBL" id="EEQ48008.1"/>
    </source>
</evidence>
<dbReference type="EMBL" id="ACLA01000023">
    <property type="protein sequence ID" value="EEQ48008.1"/>
    <property type="molecule type" value="Genomic_DNA"/>
</dbReference>
<keyword evidence="2" id="KW-1185">Reference proteome</keyword>
<proteinExistence type="predicted"/>
<comment type="caution">
    <text evidence="1">The sequence shown here is derived from an EMBL/GenBank/DDBJ whole genome shotgun (WGS) entry which is preliminary data.</text>
</comment>
<name>C4V5C9_9FIRM</name>
<reference evidence="1 2" key="1">
    <citation type="submission" date="2009-04" db="EMBL/GenBank/DDBJ databases">
        <authorList>
            <person name="Qin X."/>
            <person name="Bachman B."/>
            <person name="Battles P."/>
            <person name="Bell A."/>
            <person name="Bess C."/>
            <person name="Bickham C."/>
            <person name="Chaboub L."/>
            <person name="Chen D."/>
            <person name="Coyle M."/>
            <person name="Deiros D.R."/>
            <person name="Dinh H."/>
            <person name="Forbes L."/>
            <person name="Fowler G."/>
            <person name="Francisco L."/>
            <person name="Fu Q."/>
            <person name="Gubbala S."/>
            <person name="Hale W."/>
            <person name="Han Y."/>
            <person name="Hemphill L."/>
            <person name="Highlander S.K."/>
            <person name="Hirani K."/>
            <person name="Hogues M."/>
            <person name="Jackson L."/>
            <person name="Jakkamsetti A."/>
            <person name="Javaid M."/>
            <person name="Jiang H."/>
            <person name="Korchina V."/>
            <person name="Kovar C."/>
            <person name="Lara F."/>
            <person name="Lee S."/>
            <person name="Mata R."/>
            <person name="Mathew T."/>
            <person name="Moen C."/>
            <person name="Morales K."/>
            <person name="Munidasa M."/>
            <person name="Nazareth L."/>
            <person name="Ngo R."/>
            <person name="Nguyen L."/>
            <person name="Okwuonu G."/>
            <person name="Ongeri F."/>
            <person name="Patil S."/>
            <person name="Petrosino J."/>
            <person name="Pham C."/>
            <person name="Pham P."/>
            <person name="Pu L.-L."/>
            <person name="Puazo M."/>
            <person name="Raj R."/>
            <person name="Reid J."/>
            <person name="Rouhana J."/>
            <person name="Saada N."/>
            <person name="Shang Y."/>
            <person name="Simmons D."/>
            <person name="Thornton R."/>
            <person name="Warren J."/>
            <person name="Weissenberger G."/>
            <person name="Zhang J."/>
            <person name="Zhang L."/>
            <person name="Zhou C."/>
            <person name="Zhu D."/>
            <person name="Muzny D."/>
            <person name="Worley K."/>
            <person name="Gibbs R."/>
        </authorList>
    </citation>
    <scope>NUCLEOTIDE SEQUENCE [LARGE SCALE GENOMIC DNA]</scope>
    <source>
        <strain evidence="1 2">ATCC 43531</strain>
    </source>
</reference>
<protein>
    <submittedName>
        <fullName evidence="1">Uncharacterized protein</fullName>
    </submittedName>
</protein>
<dbReference type="Proteomes" id="UP000005309">
    <property type="component" value="Unassembled WGS sequence"/>
</dbReference>
<dbReference type="AlphaFoldDB" id="C4V5C9"/>
<accession>C4V5C9</accession>